<evidence type="ECO:0000313" key="1">
    <source>
        <dbReference type="EMBL" id="KGO73718.1"/>
    </source>
</evidence>
<protein>
    <submittedName>
        <fullName evidence="1">Uncharacterized protein</fullName>
    </submittedName>
</protein>
<accession>A0A0A2L3F9</accession>
<dbReference type="Proteomes" id="UP000030104">
    <property type="component" value="Unassembled WGS sequence"/>
</dbReference>
<dbReference type="STRING" id="40296.A0A0A2L3F9"/>
<dbReference type="EMBL" id="JQGA01000780">
    <property type="protein sequence ID" value="KGO73718.1"/>
    <property type="molecule type" value="Genomic_DNA"/>
</dbReference>
<proteinExistence type="predicted"/>
<keyword evidence="2" id="KW-1185">Reference proteome</keyword>
<dbReference type="PhylomeDB" id="A0A0A2L3F9"/>
<dbReference type="AlphaFoldDB" id="A0A0A2L3F9"/>
<evidence type="ECO:0000313" key="2">
    <source>
        <dbReference type="Proteomes" id="UP000030104"/>
    </source>
</evidence>
<gene>
    <name evidence="1" type="ORF">PITC_039290</name>
</gene>
<comment type="caution">
    <text evidence="1">The sequence shown here is derived from an EMBL/GenBank/DDBJ whole genome shotgun (WGS) entry which is preliminary data.</text>
</comment>
<dbReference type="HOGENOM" id="CLU_2237504_0_0_1"/>
<name>A0A0A2L3F9_PENIT</name>
<reference evidence="1 2" key="1">
    <citation type="journal article" date="2015" name="Mol. Plant Microbe Interact.">
        <title>Genome, transcriptome, and functional analyses of Penicillium expansum provide new insights into secondary metabolism and pathogenicity.</title>
        <authorList>
            <person name="Ballester A.R."/>
            <person name="Marcet-Houben M."/>
            <person name="Levin E."/>
            <person name="Sela N."/>
            <person name="Selma-Lazaro C."/>
            <person name="Carmona L."/>
            <person name="Wisniewski M."/>
            <person name="Droby S."/>
            <person name="Gonzalez-Candelas L."/>
            <person name="Gabaldon T."/>
        </authorList>
    </citation>
    <scope>NUCLEOTIDE SEQUENCE [LARGE SCALE GENOMIC DNA]</scope>
    <source>
        <strain evidence="1 2">PHI-1</strain>
    </source>
</reference>
<sequence length="105" mass="11348">MIEHFGERLVSQAKALKTGNLALDTQLTLTANVPIADLIKNTVRNMLSGHETLTEILKSGGDTSKLLGSFSSSHGSDSSTILSETSELASKMIDELYGARYVPWH</sequence>
<organism evidence="1 2">
    <name type="scientific">Penicillium italicum</name>
    <name type="common">Blue mold</name>
    <dbReference type="NCBI Taxonomy" id="40296"/>
    <lineage>
        <taxon>Eukaryota</taxon>
        <taxon>Fungi</taxon>
        <taxon>Dikarya</taxon>
        <taxon>Ascomycota</taxon>
        <taxon>Pezizomycotina</taxon>
        <taxon>Eurotiomycetes</taxon>
        <taxon>Eurotiomycetidae</taxon>
        <taxon>Eurotiales</taxon>
        <taxon>Aspergillaceae</taxon>
        <taxon>Penicillium</taxon>
    </lineage>
</organism>